<evidence type="ECO:0000313" key="7">
    <source>
        <dbReference type="EMBL" id="MDR6433613.1"/>
    </source>
</evidence>
<feature type="domain" description="Major facilitator superfamily (MFS) profile" evidence="6">
    <location>
        <begin position="26"/>
        <end position="437"/>
    </location>
</feature>
<evidence type="ECO:0000256" key="2">
    <source>
        <dbReference type="ARBA" id="ARBA00022692"/>
    </source>
</evidence>
<keyword evidence="4 5" id="KW-0472">Membrane</keyword>
<feature type="transmembrane region" description="Helical" evidence="5">
    <location>
        <begin position="64"/>
        <end position="84"/>
    </location>
</feature>
<sequence length="452" mass="48384">MTTTHSAASLAARLDRLPILGFHKKFLLLVGAGMFFDSFDIYLANSVLATLKQSGWSTLTQNATFLSATAVGMLIGSLMAGILGDRYGRKFTYQFNLAIFGFAAIACAFAPNMEFLIVARFISAIGMGAENIIGYGIISEFVPPAYRGRWAALLSCIAQAGLFFATLTAWLVIPTMGWQMMFIIVGVGAITVLIARKNIPESPRWLASKGRFEEAAAVVADIEKGTDVSKLPPLTIDRTTTQNISADYKTFDPRFRTSLIVAGIAMIVQSVSIYGFVAWVPTILTQQGISLNASLLQSAFMTLGGPCGAILAFMLTDRIGRRPAIIGGSLLAAIVGPLFALVTSQVAATALGFVMFTIIYYLVSVVQAGYLPELFPTQVRMRATAVAVMAGRFASIGVPYAILFLLNGWGLMAVVAMVSVLLVIQIIAIAVAGVETRHKSLEAITTETITSR</sequence>
<keyword evidence="3 5" id="KW-1133">Transmembrane helix</keyword>
<dbReference type="InterPro" id="IPR005828">
    <property type="entry name" value="MFS_sugar_transport-like"/>
</dbReference>
<dbReference type="PROSITE" id="PS50850">
    <property type="entry name" value="MFS"/>
    <property type="match status" value="1"/>
</dbReference>
<comment type="subcellular location">
    <subcellularLocation>
        <location evidence="1">Membrane</location>
        <topology evidence="1">Multi-pass membrane protein</topology>
    </subcellularLocation>
</comment>
<dbReference type="InterPro" id="IPR036259">
    <property type="entry name" value="MFS_trans_sf"/>
</dbReference>
<feature type="transmembrane region" description="Helical" evidence="5">
    <location>
        <begin position="383"/>
        <end position="403"/>
    </location>
</feature>
<feature type="transmembrane region" description="Helical" evidence="5">
    <location>
        <begin position="348"/>
        <end position="371"/>
    </location>
</feature>
<keyword evidence="2 5" id="KW-0812">Transmembrane</keyword>
<feature type="transmembrane region" description="Helical" evidence="5">
    <location>
        <begin position="26"/>
        <end position="44"/>
    </location>
</feature>
<gene>
    <name evidence="7" type="ORF">J2782_003359</name>
</gene>
<dbReference type="RefSeq" id="WP_310014557.1">
    <property type="nucleotide sequence ID" value="NZ_JAVDQT010000006.1"/>
</dbReference>
<dbReference type="CDD" id="cd17316">
    <property type="entry name" value="MFS_SV2_like"/>
    <property type="match status" value="1"/>
</dbReference>
<dbReference type="InterPro" id="IPR020846">
    <property type="entry name" value="MFS_dom"/>
</dbReference>
<protein>
    <submittedName>
        <fullName evidence="7">MFS transporter</fullName>
    </submittedName>
</protein>
<dbReference type="PANTHER" id="PTHR23508">
    <property type="entry name" value="CARBOXYLIC ACID TRANSPORTER PROTEIN HOMOLOG"/>
    <property type="match status" value="1"/>
</dbReference>
<evidence type="ECO:0000256" key="5">
    <source>
        <dbReference type="SAM" id="Phobius"/>
    </source>
</evidence>
<dbReference type="Proteomes" id="UP001184614">
    <property type="component" value="Unassembled WGS sequence"/>
</dbReference>
<feature type="transmembrane region" description="Helical" evidence="5">
    <location>
        <begin position="295"/>
        <end position="316"/>
    </location>
</feature>
<feature type="transmembrane region" description="Helical" evidence="5">
    <location>
        <begin position="150"/>
        <end position="172"/>
    </location>
</feature>
<evidence type="ECO:0000256" key="1">
    <source>
        <dbReference type="ARBA" id="ARBA00004141"/>
    </source>
</evidence>
<feature type="transmembrane region" description="Helical" evidence="5">
    <location>
        <begin position="178"/>
        <end position="195"/>
    </location>
</feature>
<dbReference type="PANTHER" id="PTHR23508:SF10">
    <property type="entry name" value="CARBOXYLIC ACID TRANSPORTER PROTEIN HOMOLOG"/>
    <property type="match status" value="1"/>
</dbReference>
<dbReference type="Pfam" id="PF00083">
    <property type="entry name" value="Sugar_tr"/>
    <property type="match status" value="1"/>
</dbReference>
<proteinExistence type="predicted"/>
<accession>A0ABU1MC33</accession>
<feature type="transmembrane region" description="Helical" evidence="5">
    <location>
        <begin position="323"/>
        <end position="342"/>
    </location>
</feature>
<dbReference type="EMBL" id="JAVDQT010000006">
    <property type="protein sequence ID" value="MDR6433613.1"/>
    <property type="molecule type" value="Genomic_DNA"/>
</dbReference>
<evidence type="ECO:0000256" key="3">
    <source>
        <dbReference type="ARBA" id="ARBA00022989"/>
    </source>
</evidence>
<dbReference type="Gene3D" id="1.20.1250.20">
    <property type="entry name" value="MFS general substrate transporter like domains"/>
    <property type="match status" value="1"/>
</dbReference>
<evidence type="ECO:0000256" key="4">
    <source>
        <dbReference type="ARBA" id="ARBA00023136"/>
    </source>
</evidence>
<reference evidence="7 8" key="1">
    <citation type="submission" date="2023-07" db="EMBL/GenBank/DDBJ databases">
        <title>Sorghum-associated microbial communities from plants grown in Nebraska, USA.</title>
        <authorList>
            <person name="Schachtman D."/>
        </authorList>
    </citation>
    <scope>NUCLEOTIDE SEQUENCE [LARGE SCALE GENOMIC DNA]</scope>
    <source>
        <strain evidence="7 8">DS1730</strain>
    </source>
</reference>
<keyword evidence="8" id="KW-1185">Reference proteome</keyword>
<feature type="transmembrane region" description="Helical" evidence="5">
    <location>
        <begin position="409"/>
        <end position="434"/>
    </location>
</feature>
<dbReference type="SUPFAM" id="SSF103473">
    <property type="entry name" value="MFS general substrate transporter"/>
    <property type="match status" value="1"/>
</dbReference>
<feature type="transmembrane region" description="Helical" evidence="5">
    <location>
        <begin position="91"/>
        <end position="111"/>
    </location>
</feature>
<evidence type="ECO:0000313" key="8">
    <source>
        <dbReference type="Proteomes" id="UP001184614"/>
    </source>
</evidence>
<feature type="transmembrane region" description="Helical" evidence="5">
    <location>
        <begin position="117"/>
        <end position="138"/>
    </location>
</feature>
<feature type="transmembrane region" description="Helical" evidence="5">
    <location>
        <begin position="259"/>
        <end position="283"/>
    </location>
</feature>
<comment type="caution">
    <text evidence="7">The sequence shown here is derived from an EMBL/GenBank/DDBJ whole genome shotgun (WGS) entry which is preliminary data.</text>
</comment>
<evidence type="ECO:0000259" key="6">
    <source>
        <dbReference type="PROSITE" id="PS50850"/>
    </source>
</evidence>
<name>A0ABU1MC33_9HYPH</name>
<organism evidence="7 8">
    <name type="scientific">Brucella pseudogrignonensis</name>
    <dbReference type="NCBI Taxonomy" id="419475"/>
    <lineage>
        <taxon>Bacteria</taxon>
        <taxon>Pseudomonadati</taxon>
        <taxon>Pseudomonadota</taxon>
        <taxon>Alphaproteobacteria</taxon>
        <taxon>Hyphomicrobiales</taxon>
        <taxon>Brucellaceae</taxon>
        <taxon>Brucella/Ochrobactrum group</taxon>
        <taxon>Brucella</taxon>
    </lineage>
</organism>